<dbReference type="InterPro" id="IPR050065">
    <property type="entry name" value="GlmU-like"/>
</dbReference>
<dbReference type="Gene3D" id="2.160.10.10">
    <property type="entry name" value="Hexapeptide repeat proteins"/>
    <property type="match status" value="1"/>
</dbReference>
<reference evidence="3 4" key="1">
    <citation type="submission" date="2018-08" db="EMBL/GenBank/DDBJ databases">
        <title>Chitinophagaceae sp. K23C18032701, a novel bacterium isolated from forest soil.</title>
        <authorList>
            <person name="Wang C."/>
        </authorList>
    </citation>
    <scope>NUCLEOTIDE SEQUENCE [LARGE SCALE GENOMIC DNA]</scope>
    <source>
        <strain evidence="3 4">K23C18032701</strain>
    </source>
</reference>
<comment type="caution">
    <text evidence="3">The sequence shown here is derived from an EMBL/GenBank/DDBJ whole genome shotgun (WGS) entry which is preliminary data.</text>
</comment>
<dbReference type="InterPro" id="IPR011004">
    <property type="entry name" value="Trimer_LpxA-like_sf"/>
</dbReference>
<accession>A0A3E1NJK9</accession>
<evidence type="ECO:0000256" key="2">
    <source>
        <dbReference type="ARBA" id="ARBA00023315"/>
    </source>
</evidence>
<dbReference type="Proteomes" id="UP000261284">
    <property type="component" value="Unassembled WGS sequence"/>
</dbReference>
<organism evidence="3 4">
    <name type="scientific">Deminuibacter soli</name>
    <dbReference type="NCBI Taxonomy" id="2291815"/>
    <lineage>
        <taxon>Bacteria</taxon>
        <taxon>Pseudomonadati</taxon>
        <taxon>Bacteroidota</taxon>
        <taxon>Chitinophagia</taxon>
        <taxon>Chitinophagales</taxon>
        <taxon>Chitinophagaceae</taxon>
        <taxon>Deminuibacter</taxon>
    </lineage>
</organism>
<dbReference type="Pfam" id="PF13562">
    <property type="entry name" value="NTP_transf_4"/>
    <property type="match status" value="1"/>
</dbReference>
<gene>
    <name evidence="3" type="ORF">DXN05_11360</name>
</gene>
<evidence type="ECO:0000313" key="3">
    <source>
        <dbReference type="EMBL" id="RFM28120.1"/>
    </source>
</evidence>
<name>A0A3E1NJK9_9BACT</name>
<dbReference type="NCBIfam" id="TIGR03991">
    <property type="entry name" value="alt_bact_glmU"/>
    <property type="match status" value="1"/>
</dbReference>
<sequence length="395" mass="43777">MALVLFDNEERSSLFPLSHTRSVSDLRIGILRIREKWELLTGQPVFVFTESYLQHLYPAIPAGEHTWVDAAVLPDAHIVEAVLQLTPGEALQDDRLIAGRIDFSAGPLHTTPTIALFSLHKTVETVKRLHYPWQIFLWNDVYLRNDFTLLTRNRVSQPIPPDCRVANTAQVFIEEGAVIEYATLNATEGPIYIGKNALVMDGACIRGPFAMCEKAVIKMGAKIYGATTIGPYCSAGGEIKNVVLTAFSNKAHDGYLGDSVIGEWCNMGAGTSNSNVKNTGGEVKVWHSYSDKMITVGIKCGLVMGDYSRTAINTAINTGSVIGTCCNVFSEGLTPRLIPDFVWGTRGLTRYEFDKALRDINNWKKMKHQSLTNEETAVLKHIFEHFSQQTVKHVS</sequence>
<dbReference type="GO" id="GO:0016746">
    <property type="term" value="F:acyltransferase activity"/>
    <property type="evidence" value="ECO:0007669"/>
    <property type="project" value="UniProtKB-KW"/>
</dbReference>
<proteinExistence type="predicted"/>
<dbReference type="GO" id="GO:0016779">
    <property type="term" value="F:nucleotidyltransferase activity"/>
    <property type="evidence" value="ECO:0007669"/>
    <property type="project" value="UniProtKB-ARBA"/>
</dbReference>
<dbReference type="RefSeq" id="WP_116847366.1">
    <property type="nucleotide sequence ID" value="NZ_QTJU01000003.1"/>
</dbReference>
<dbReference type="SUPFAM" id="SSF51161">
    <property type="entry name" value="Trimeric LpxA-like enzymes"/>
    <property type="match status" value="1"/>
</dbReference>
<dbReference type="AlphaFoldDB" id="A0A3E1NJK9"/>
<keyword evidence="2" id="KW-0012">Acyltransferase</keyword>
<keyword evidence="4" id="KW-1185">Reference proteome</keyword>
<evidence type="ECO:0000313" key="4">
    <source>
        <dbReference type="Proteomes" id="UP000261284"/>
    </source>
</evidence>
<dbReference type="OrthoDB" id="9784832at2"/>
<dbReference type="PANTHER" id="PTHR43584:SF8">
    <property type="entry name" value="N-ACETYLMURAMATE ALPHA-1-PHOSPHATE URIDYLYLTRANSFERASE"/>
    <property type="match status" value="1"/>
</dbReference>
<protein>
    <submittedName>
        <fullName evidence="3">Glucose-1-phosphate thymidylyltransferase</fullName>
    </submittedName>
</protein>
<dbReference type="InterPro" id="IPR023917">
    <property type="entry name" value="Bifunctiontional_GlmU_bac-type"/>
</dbReference>
<dbReference type="EMBL" id="QTJU01000003">
    <property type="protein sequence ID" value="RFM28120.1"/>
    <property type="molecule type" value="Genomic_DNA"/>
</dbReference>
<dbReference type="PANTHER" id="PTHR43584">
    <property type="entry name" value="NUCLEOTIDYL TRANSFERASE"/>
    <property type="match status" value="1"/>
</dbReference>
<evidence type="ECO:0000256" key="1">
    <source>
        <dbReference type="ARBA" id="ARBA00022679"/>
    </source>
</evidence>
<keyword evidence="1 3" id="KW-0808">Transferase</keyword>